<keyword evidence="1" id="KW-0812">Transmembrane</keyword>
<dbReference type="EMBL" id="CABL01000011">
    <property type="protein sequence ID" value="CBH75503.1"/>
    <property type="molecule type" value="Genomic_DNA"/>
</dbReference>
<dbReference type="AlphaFoldDB" id="E6PGB5"/>
<organism evidence="2">
    <name type="scientific">mine drainage metagenome</name>
    <dbReference type="NCBI Taxonomy" id="410659"/>
    <lineage>
        <taxon>unclassified sequences</taxon>
        <taxon>metagenomes</taxon>
        <taxon>ecological metagenomes</taxon>
    </lineage>
</organism>
<name>E6PGB5_9ZZZZ</name>
<accession>E6PGB5</accession>
<feature type="transmembrane region" description="Helical" evidence="1">
    <location>
        <begin position="175"/>
        <end position="201"/>
    </location>
</feature>
<sequence>MQRSLPFKRFAIPPSVLAGFAAFLVAWILSHGRSTPYNNYVLLAQAFLHGHLAIDWPGAYIDALAYHGAHYVIEAPLPAILLLPFVALFGSAANQTLLACALGGLAIGALWRIGEHYGLEARANAWVAAFAFAGTDLLWASMLGDVWFIANVSAFAFALLLWLELRTAKRGWLVALYLAAVVESRFSLVVIAPLVLALLLASDDAALRLHPAWRSRLVGFVAVALPVIALWVAYNLGRWGTWDDIGYSMWFHQDPAGSPYGSPFALRYLSYQLQSFFLQMPTVLSGFPYLRPEMTGVALTWTSPALVLVAWARKPLRDTVVLWLMLLATWLPNLVYYVNGFAQFGMRHALDFEPFAAVLLLLALRRGIPRWGYPLMLYSVLVGLWGCWYWNAFIRPGN</sequence>
<comment type="caution">
    <text evidence="2">The sequence shown here is derived from an EMBL/GenBank/DDBJ whole genome shotgun (WGS) entry which is preliminary data.</text>
</comment>
<keyword evidence="1" id="KW-0472">Membrane</keyword>
<evidence type="ECO:0000313" key="2">
    <source>
        <dbReference type="EMBL" id="CBH75503.1"/>
    </source>
</evidence>
<proteinExistence type="predicted"/>
<evidence type="ECO:0000256" key="1">
    <source>
        <dbReference type="SAM" id="Phobius"/>
    </source>
</evidence>
<feature type="transmembrane region" description="Helical" evidence="1">
    <location>
        <begin position="320"/>
        <end position="338"/>
    </location>
</feature>
<feature type="transmembrane region" description="Helical" evidence="1">
    <location>
        <begin position="213"/>
        <end position="234"/>
    </location>
</feature>
<feature type="transmembrane region" description="Helical" evidence="1">
    <location>
        <begin position="371"/>
        <end position="391"/>
    </location>
</feature>
<protein>
    <recommendedName>
        <fullName evidence="3">Glycosyltransferase RgtA/B/C/D-like domain-containing protein</fullName>
    </recommendedName>
</protein>
<keyword evidence="1" id="KW-1133">Transmembrane helix</keyword>
<feature type="transmembrane region" description="Helical" evidence="1">
    <location>
        <begin position="146"/>
        <end position="163"/>
    </location>
</feature>
<evidence type="ECO:0008006" key="3">
    <source>
        <dbReference type="Google" id="ProtNLM"/>
    </source>
</evidence>
<feature type="transmembrane region" description="Helical" evidence="1">
    <location>
        <begin position="85"/>
        <end position="111"/>
    </location>
</feature>
<feature type="transmembrane region" description="Helical" evidence="1">
    <location>
        <begin position="12"/>
        <end position="30"/>
    </location>
</feature>
<reference evidence="2" key="1">
    <citation type="submission" date="2009-10" db="EMBL/GenBank/DDBJ databases">
        <title>Diversity of trophic interactions inside an arsenic-rich microbial ecosystem.</title>
        <authorList>
            <person name="Bertin P.N."/>
            <person name="Heinrich-Salmeron A."/>
            <person name="Pelletier E."/>
            <person name="Goulhen-Chollet F."/>
            <person name="Arsene-Ploetze F."/>
            <person name="Gallien S."/>
            <person name="Calteau A."/>
            <person name="Vallenet D."/>
            <person name="Casiot C."/>
            <person name="Chane-Woon-Ming B."/>
            <person name="Giloteaux L."/>
            <person name="Barakat M."/>
            <person name="Bonnefoy V."/>
            <person name="Bruneel O."/>
            <person name="Chandler M."/>
            <person name="Cleiss J."/>
            <person name="Duran R."/>
            <person name="Elbaz-Poulichet F."/>
            <person name="Fonknechten N."/>
            <person name="Lauga B."/>
            <person name="Mornico D."/>
            <person name="Ortet P."/>
            <person name="Schaeffer C."/>
            <person name="Siguier P."/>
            <person name="Alexander Thil Smith A."/>
            <person name="Van Dorsselaer A."/>
            <person name="Weissenbach J."/>
            <person name="Medigue C."/>
            <person name="Le Paslier D."/>
        </authorList>
    </citation>
    <scope>NUCLEOTIDE SEQUENCE</scope>
</reference>
<gene>
    <name evidence="2" type="ORF">CARN1_2573</name>
</gene>